<proteinExistence type="predicted"/>
<keyword evidence="2" id="KW-1185">Reference proteome</keyword>
<evidence type="ECO:0000313" key="2">
    <source>
        <dbReference type="Proteomes" id="UP001439875"/>
    </source>
</evidence>
<dbReference type="EMBL" id="JBBMEW010000002">
    <property type="protein sequence ID" value="MEQ2525784.1"/>
    <property type="molecule type" value="Genomic_DNA"/>
</dbReference>
<reference evidence="1" key="1">
    <citation type="submission" date="2024-03" db="EMBL/GenBank/DDBJ databases">
        <title>Human intestinal bacterial collection.</title>
        <authorList>
            <person name="Pauvert C."/>
            <person name="Hitch T.C.A."/>
            <person name="Clavel T."/>
        </authorList>
    </citation>
    <scope>NUCLEOTIDE SEQUENCE</scope>
    <source>
        <strain evidence="1">CLA-AA-H227</strain>
    </source>
</reference>
<name>A0ACC6S6V4_9BACI</name>
<protein>
    <submittedName>
        <fullName evidence="1">TetR/AcrR family transcriptional regulator</fullName>
    </submittedName>
</protein>
<accession>A0ACC6S6V4</accession>
<dbReference type="Proteomes" id="UP001439875">
    <property type="component" value="Unassembled WGS sequence"/>
</dbReference>
<organism evidence="1 2">
    <name type="scientific">Robertmurraya yapensis</name>
    <name type="common">ex Hitch et al 2024</name>
    <dbReference type="NCBI Taxonomy" id="3133160"/>
    <lineage>
        <taxon>Bacteria</taxon>
        <taxon>Bacillati</taxon>
        <taxon>Bacillota</taxon>
        <taxon>Bacilli</taxon>
        <taxon>Bacillales</taxon>
        <taxon>Bacillaceae</taxon>
        <taxon>Robertmurraya</taxon>
    </lineage>
</organism>
<evidence type="ECO:0000313" key="1">
    <source>
        <dbReference type="EMBL" id="MEQ2525784.1"/>
    </source>
</evidence>
<comment type="caution">
    <text evidence="1">The sequence shown here is derived from an EMBL/GenBank/DDBJ whole genome shotgun (WGS) entry which is preliminary data.</text>
</comment>
<gene>
    <name evidence="1" type="ORF">WMO40_03640</name>
</gene>
<sequence>MRPMERYDLEIHNNRKKRSEAILDAAEYLFAKNGIENTTMQEIADSTNIGVATVFRFFPRKEKIIVEIATKNLRDVLRVFQEISALQVTCLEKVEKLLEHFLTMLRSEHDDTIKMLENFDTYTSRLKEPLEGIDQFKTIYREISNVFSGIIEEGITDGTIRSDINIKETLITLINTVGLFARKLSIQKSILFIHLDLEPERQLEILKNIVLEYLTNSVRK</sequence>